<protein>
    <submittedName>
        <fullName evidence="3">Uncharacterized protein</fullName>
    </submittedName>
</protein>
<keyword evidence="4" id="KW-1185">Reference proteome</keyword>
<feature type="compositionally biased region" description="Polar residues" evidence="1">
    <location>
        <begin position="49"/>
        <end position="60"/>
    </location>
</feature>
<dbReference type="PANTHER" id="PTHR10165">
    <property type="entry name" value="LIPID PHOSPHATE PHOSPHATASE"/>
    <property type="match status" value="1"/>
</dbReference>
<dbReference type="GO" id="GO:0008195">
    <property type="term" value="F:phosphatidate phosphatase activity"/>
    <property type="evidence" value="ECO:0007669"/>
    <property type="project" value="TreeGrafter"/>
</dbReference>
<feature type="transmembrane region" description="Helical" evidence="2">
    <location>
        <begin position="225"/>
        <end position="247"/>
    </location>
</feature>
<accession>A0A9W8HBY5</accession>
<feature type="transmembrane region" description="Helical" evidence="2">
    <location>
        <begin position="302"/>
        <end position="325"/>
    </location>
</feature>
<organism evidence="3 4">
    <name type="scientific">Coemansia javaensis</name>
    <dbReference type="NCBI Taxonomy" id="2761396"/>
    <lineage>
        <taxon>Eukaryota</taxon>
        <taxon>Fungi</taxon>
        <taxon>Fungi incertae sedis</taxon>
        <taxon>Zoopagomycota</taxon>
        <taxon>Kickxellomycotina</taxon>
        <taxon>Kickxellomycetes</taxon>
        <taxon>Kickxellales</taxon>
        <taxon>Kickxellaceae</taxon>
        <taxon>Coemansia</taxon>
    </lineage>
</organism>
<keyword evidence="2" id="KW-0472">Membrane</keyword>
<keyword evidence="2" id="KW-0812">Transmembrane</keyword>
<feature type="compositionally biased region" description="Acidic residues" evidence="1">
    <location>
        <begin position="15"/>
        <end position="27"/>
    </location>
</feature>
<feature type="transmembrane region" description="Helical" evidence="2">
    <location>
        <begin position="72"/>
        <end position="94"/>
    </location>
</feature>
<reference evidence="3" key="1">
    <citation type="submission" date="2022-07" db="EMBL/GenBank/DDBJ databases">
        <title>Phylogenomic reconstructions and comparative analyses of Kickxellomycotina fungi.</title>
        <authorList>
            <person name="Reynolds N.K."/>
            <person name="Stajich J.E."/>
            <person name="Barry K."/>
            <person name="Grigoriev I.V."/>
            <person name="Crous P."/>
            <person name="Smith M.E."/>
        </authorList>
    </citation>
    <scope>NUCLEOTIDE SEQUENCE</scope>
    <source>
        <strain evidence="3">NBRC 105414</strain>
    </source>
</reference>
<dbReference type="EMBL" id="JANBUL010000223">
    <property type="protein sequence ID" value="KAJ2778544.1"/>
    <property type="molecule type" value="Genomic_DNA"/>
</dbReference>
<dbReference type="AlphaFoldDB" id="A0A9W8HBY5"/>
<proteinExistence type="predicted"/>
<comment type="caution">
    <text evidence="3">The sequence shown here is derived from an EMBL/GenBank/DDBJ whole genome shotgun (WGS) entry which is preliminary data.</text>
</comment>
<dbReference type="InterPro" id="IPR043216">
    <property type="entry name" value="PAP-like"/>
</dbReference>
<dbReference type="GO" id="GO:0016020">
    <property type="term" value="C:membrane"/>
    <property type="evidence" value="ECO:0007669"/>
    <property type="project" value="TreeGrafter"/>
</dbReference>
<name>A0A9W8HBY5_9FUNG</name>
<keyword evidence="2" id="KW-1133">Transmembrane helix</keyword>
<feature type="transmembrane region" description="Helical" evidence="2">
    <location>
        <begin position="153"/>
        <end position="171"/>
    </location>
</feature>
<feature type="transmembrane region" description="Helical" evidence="2">
    <location>
        <begin position="272"/>
        <end position="290"/>
    </location>
</feature>
<dbReference type="GO" id="GO:0006644">
    <property type="term" value="P:phospholipid metabolic process"/>
    <property type="evidence" value="ECO:0007669"/>
    <property type="project" value="InterPro"/>
</dbReference>
<sequence>MARLRTRSLGLDVPDIYESEGSGEEDSISIGYRASAGGDGRRQQQQQRLSSSTESHRTPNSMYGRSIRGWTLLLYAADWLIVLVATAVSQIILIPRTWTISFIVTNPDIQQRYNPDTFNLDRAAVVLCTAIPIIVMFVWLGCFKHPFRDIHHVALGLCMALSFAALFTSILKQMCAILSHDFIDRCKPHPDVLQSAFATGRPLTARDCTGDRMLRGLHFYPSYPAVIPACAGSYLGLFASHQLGLLLHPEVRRQIRQVAPCRLTNSNHPGQAVVSFISILPVAGGMAFPAVEARNFGGGSGWGYGCSVLLGFAFGLWGHIIYCCGMPSAAVHFGRKT</sequence>
<evidence type="ECO:0000313" key="4">
    <source>
        <dbReference type="Proteomes" id="UP001140217"/>
    </source>
</evidence>
<dbReference type="GO" id="GO:0046839">
    <property type="term" value="P:phospholipid dephosphorylation"/>
    <property type="evidence" value="ECO:0007669"/>
    <property type="project" value="TreeGrafter"/>
</dbReference>
<dbReference type="OrthoDB" id="5583274at2759"/>
<dbReference type="Proteomes" id="UP001140217">
    <property type="component" value="Unassembled WGS sequence"/>
</dbReference>
<evidence type="ECO:0000313" key="3">
    <source>
        <dbReference type="EMBL" id="KAJ2778544.1"/>
    </source>
</evidence>
<feature type="region of interest" description="Disordered" evidence="1">
    <location>
        <begin position="15"/>
        <end position="60"/>
    </location>
</feature>
<feature type="transmembrane region" description="Helical" evidence="2">
    <location>
        <begin position="123"/>
        <end position="141"/>
    </location>
</feature>
<evidence type="ECO:0000256" key="2">
    <source>
        <dbReference type="SAM" id="Phobius"/>
    </source>
</evidence>
<dbReference type="PANTHER" id="PTHR10165:SF35">
    <property type="entry name" value="RE23632P"/>
    <property type="match status" value="1"/>
</dbReference>
<evidence type="ECO:0000256" key="1">
    <source>
        <dbReference type="SAM" id="MobiDB-lite"/>
    </source>
</evidence>
<gene>
    <name evidence="3" type="ORF">H4R18_004541</name>
</gene>